<evidence type="ECO:0000256" key="1">
    <source>
        <dbReference type="SAM" id="MobiDB-lite"/>
    </source>
</evidence>
<evidence type="ECO:0000313" key="2">
    <source>
        <dbReference type="EMBL" id="MFD1570101.1"/>
    </source>
</evidence>
<keyword evidence="3" id="KW-1185">Reference proteome</keyword>
<protein>
    <submittedName>
        <fullName evidence="2">Uncharacterized protein</fullName>
    </submittedName>
</protein>
<name>A0ABD6BZV7_9EURY</name>
<dbReference type="Proteomes" id="UP001597185">
    <property type="component" value="Unassembled WGS sequence"/>
</dbReference>
<dbReference type="AlphaFoldDB" id="A0ABD6BZV7"/>
<dbReference type="EMBL" id="JBHUDB010000002">
    <property type="protein sequence ID" value="MFD1570101.1"/>
    <property type="molecule type" value="Genomic_DNA"/>
</dbReference>
<organism evidence="2 3">
    <name type="scientific">Halorubrum laminariae</name>
    <dbReference type="NCBI Taxonomy" id="1433523"/>
    <lineage>
        <taxon>Archaea</taxon>
        <taxon>Methanobacteriati</taxon>
        <taxon>Methanobacteriota</taxon>
        <taxon>Stenosarchaea group</taxon>
        <taxon>Halobacteria</taxon>
        <taxon>Halobacteriales</taxon>
        <taxon>Haloferacaceae</taxon>
        <taxon>Halorubrum</taxon>
    </lineage>
</organism>
<comment type="caution">
    <text evidence="2">The sequence shown here is derived from an EMBL/GenBank/DDBJ whole genome shotgun (WGS) entry which is preliminary data.</text>
</comment>
<gene>
    <name evidence="2" type="ORF">ACFR9T_05805</name>
</gene>
<sequence length="108" mass="11883">MPATETEYGRGGPYPKDGERFDPINGTPPNDWNLDAHLVGGGADTPRRETALWSHPAGGTIRVVRLPNADEKPYTLAVTATGESRRGKREAIFDQARELMGRRRPTGR</sequence>
<dbReference type="RefSeq" id="WP_256397089.1">
    <property type="nucleotide sequence ID" value="NZ_JANHDL010000004.1"/>
</dbReference>
<feature type="region of interest" description="Disordered" evidence="1">
    <location>
        <begin position="1"/>
        <end position="33"/>
    </location>
</feature>
<reference evidence="2 3" key="1">
    <citation type="journal article" date="2019" name="Int. J. Syst. Evol. Microbiol.">
        <title>The Global Catalogue of Microorganisms (GCM) 10K type strain sequencing project: providing services to taxonomists for standard genome sequencing and annotation.</title>
        <authorList>
            <consortium name="The Broad Institute Genomics Platform"/>
            <consortium name="The Broad Institute Genome Sequencing Center for Infectious Disease"/>
            <person name="Wu L."/>
            <person name="Ma J."/>
        </authorList>
    </citation>
    <scope>NUCLEOTIDE SEQUENCE [LARGE SCALE GENOMIC DNA]</scope>
    <source>
        <strain evidence="2 3">CGMCC 1.12689</strain>
    </source>
</reference>
<evidence type="ECO:0000313" key="3">
    <source>
        <dbReference type="Proteomes" id="UP001597185"/>
    </source>
</evidence>
<accession>A0ABD6BZV7</accession>
<proteinExistence type="predicted"/>